<evidence type="ECO:0000313" key="5">
    <source>
        <dbReference type="EMBL" id="NYH88272.1"/>
    </source>
</evidence>
<comment type="caution">
    <text evidence="5">The sequence shown here is derived from an EMBL/GenBank/DDBJ whole genome shotgun (WGS) entry which is preliminary data.</text>
</comment>
<feature type="domain" description="Methyltransferase" evidence="4">
    <location>
        <begin position="83"/>
        <end position="174"/>
    </location>
</feature>
<keyword evidence="6" id="KW-1185">Reference proteome</keyword>
<keyword evidence="3" id="KW-0949">S-adenosyl-L-methionine</keyword>
<dbReference type="InterPro" id="IPR029063">
    <property type="entry name" value="SAM-dependent_MTases_sf"/>
</dbReference>
<dbReference type="GO" id="GO:0032259">
    <property type="term" value="P:methylation"/>
    <property type="evidence" value="ECO:0007669"/>
    <property type="project" value="UniProtKB-KW"/>
</dbReference>
<evidence type="ECO:0000313" key="6">
    <source>
        <dbReference type="Proteomes" id="UP000579605"/>
    </source>
</evidence>
<dbReference type="Proteomes" id="UP000579605">
    <property type="component" value="Unassembled WGS sequence"/>
</dbReference>
<dbReference type="PANTHER" id="PTHR43464">
    <property type="entry name" value="METHYLTRANSFERASE"/>
    <property type="match status" value="1"/>
</dbReference>
<gene>
    <name evidence="5" type="ORF">F4554_000910</name>
</gene>
<keyword evidence="2 5" id="KW-0808">Transferase</keyword>
<organism evidence="5 6">
    <name type="scientific">Actinopolymorpha rutila</name>
    <dbReference type="NCBI Taxonomy" id="446787"/>
    <lineage>
        <taxon>Bacteria</taxon>
        <taxon>Bacillati</taxon>
        <taxon>Actinomycetota</taxon>
        <taxon>Actinomycetes</taxon>
        <taxon>Propionibacteriales</taxon>
        <taxon>Actinopolymorphaceae</taxon>
        <taxon>Actinopolymorpha</taxon>
    </lineage>
</organism>
<name>A0A852Z8T9_9ACTN</name>
<evidence type="ECO:0000256" key="1">
    <source>
        <dbReference type="ARBA" id="ARBA00022603"/>
    </source>
</evidence>
<dbReference type="InterPro" id="IPR041698">
    <property type="entry name" value="Methyltransf_25"/>
</dbReference>
<dbReference type="EMBL" id="JACBZH010000001">
    <property type="protein sequence ID" value="NYH88272.1"/>
    <property type="molecule type" value="Genomic_DNA"/>
</dbReference>
<evidence type="ECO:0000259" key="4">
    <source>
        <dbReference type="Pfam" id="PF13649"/>
    </source>
</evidence>
<accession>A0A852Z8T9</accession>
<dbReference type="AlphaFoldDB" id="A0A852Z8T9"/>
<sequence>MSDQQERRRRPVERNVASEEDVFALMDALFEADADRWTARGAGWWDGFYGDRERGVPFFRDAPDESLVAWHSAGLVPHEGRALDLGCGPGRNAVWLARQGFHVDAVDLSPTALEWGRERAAAANVDVNFVQASIFELAEAFTGYDLVYDSGCFHHLPPHRRISYHRLLERALAPAAAFGLVSFAWGAMGSEEPDANFYRKGYLGGGLAYREEDLRRIFGWLRPVEVRRMQAQDADSAMFGESFLWAGLFVR</sequence>
<evidence type="ECO:0000256" key="2">
    <source>
        <dbReference type="ARBA" id="ARBA00022679"/>
    </source>
</evidence>
<dbReference type="GO" id="GO:0008168">
    <property type="term" value="F:methyltransferase activity"/>
    <property type="evidence" value="ECO:0007669"/>
    <property type="project" value="UniProtKB-KW"/>
</dbReference>
<proteinExistence type="predicted"/>
<evidence type="ECO:0000256" key="3">
    <source>
        <dbReference type="ARBA" id="ARBA00022691"/>
    </source>
</evidence>
<protein>
    <submittedName>
        <fullName evidence="5">SAM-dependent methyltransferase</fullName>
    </submittedName>
</protein>
<dbReference type="Pfam" id="PF13649">
    <property type="entry name" value="Methyltransf_25"/>
    <property type="match status" value="1"/>
</dbReference>
<keyword evidence="1 5" id="KW-0489">Methyltransferase</keyword>
<dbReference type="SUPFAM" id="SSF53335">
    <property type="entry name" value="S-adenosyl-L-methionine-dependent methyltransferases"/>
    <property type="match status" value="1"/>
</dbReference>
<reference evidence="5 6" key="1">
    <citation type="submission" date="2020-07" db="EMBL/GenBank/DDBJ databases">
        <title>Sequencing the genomes of 1000 actinobacteria strains.</title>
        <authorList>
            <person name="Klenk H.-P."/>
        </authorList>
    </citation>
    <scope>NUCLEOTIDE SEQUENCE [LARGE SCALE GENOMIC DNA]</scope>
    <source>
        <strain evidence="5 6">DSM 18448</strain>
    </source>
</reference>
<dbReference type="RefSeq" id="WP_238341216.1">
    <property type="nucleotide sequence ID" value="NZ_BAAARR010000004.1"/>
</dbReference>
<dbReference type="Gene3D" id="3.40.50.150">
    <property type="entry name" value="Vaccinia Virus protein VP39"/>
    <property type="match status" value="1"/>
</dbReference>
<dbReference type="CDD" id="cd02440">
    <property type="entry name" value="AdoMet_MTases"/>
    <property type="match status" value="1"/>
</dbReference>
<dbReference type="PANTHER" id="PTHR43464:SF19">
    <property type="entry name" value="UBIQUINONE BIOSYNTHESIS O-METHYLTRANSFERASE, MITOCHONDRIAL"/>
    <property type="match status" value="1"/>
</dbReference>